<dbReference type="GO" id="GO:0015288">
    <property type="term" value="F:porin activity"/>
    <property type="evidence" value="ECO:0007669"/>
    <property type="project" value="UniProtKB-KW"/>
</dbReference>
<evidence type="ECO:0000256" key="11">
    <source>
        <dbReference type="ARBA" id="ARBA00023136"/>
    </source>
</evidence>
<dbReference type="GO" id="GO:0046930">
    <property type="term" value="C:pore complex"/>
    <property type="evidence" value="ECO:0007669"/>
    <property type="project" value="UniProtKB-KW"/>
</dbReference>
<keyword evidence="7" id="KW-0732">Signal</keyword>
<dbReference type="Pfam" id="PF02563">
    <property type="entry name" value="Poly_export"/>
    <property type="match status" value="1"/>
</dbReference>
<dbReference type="Proteomes" id="UP000319931">
    <property type="component" value="Unassembled WGS sequence"/>
</dbReference>
<keyword evidence="11" id="KW-0472">Membrane</keyword>
<dbReference type="Gene3D" id="3.10.560.10">
    <property type="entry name" value="Outer membrane lipoprotein wza domain like"/>
    <property type="match status" value="2"/>
</dbReference>
<feature type="domain" description="SLBB" evidence="16">
    <location>
        <begin position="275"/>
        <end position="369"/>
    </location>
</feature>
<keyword evidence="13" id="KW-0998">Cell outer membrane</keyword>
<evidence type="ECO:0000259" key="15">
    <source>
        <dbReference type="Pfam" id="PF02563"/>
    </source>
</evidence>
<accession>A0A502FQV2</accession>
<proteinExistence type="inferred from homology"/>
<evidence type="ECO:0000256" key="14">
    <source>
        <dbReference type="ARBA" id="ARBA00023288"/>
    </source>
</evidence>
<keyword evidence="4" id="KW-1134">Transmembrane beta strand</keyword>
<dbReference type="PANTHER" id="PTHR33619">
    <property type="entry name" value="POLYSACCHARIDE EXPORT PROTEIN GFCE-RELATED"/>
    <property type="match status" value="1"/>
</dbReference>
<name>A0A502FQV2_9SPHN</name>
<sequence length="399" mass="41980">MTTFKLGGCSQAIRRLLLASAVTIPLSGCAIVPGAGPSSRAVNRSDGVVMANQASIKVIDVSDLVARRVIATQHDRLFSESLGEGYAAGSIIGRGDVLDIAIWEAPPAALFGAPSGDVRTATSTSTARGTTLPEQMVNSDGRINIPFVGSVVAAGRSSSQIEREIANRLAGKAHLPQVVVRMVKNASSNVTVVGDVNSSARVPVTAKGERLLDVLASVGGVRQPIGKITIQITRGAKIASMPLGAVIRDPRQNIRLQPDDVITALYQPFSFTALGATGRNEELAFEGTGLTLAQAIGRFAGLNDQRADMKGVFIFRFEDPAALDPAMLQSAQLTPDGKVAVIYRINFKDPSTFFVAQSFPIRDKDVVYVSNAPLADIQKFVSVISSTVFPIATVATAVP</sequence>
<evidence type="ECO:0000256" key="7">
    <source>
        <dbReference type="ARBA" id="ARBA00022729"/>
    </source>
</evidence>
<keyword evidence="8" id="KW-0625">Polysaccharide transport</keyword>
<keyword evidence="12" id="KW-0564">Palmitate</keyword>
<comment type="similarity">
    <text evidence="2">Belongs to the BexD/CtrA/VexA family.</text>
</comment>
<dbReference type="Gene3D" id="3.30.1950.10">
    <property type="entry name" value="wza like domain"/>
    <property type="match status" value="1"/>
</dbReference>
<reference evidence="17 18" key="1">
    <citation type="journal article" date="2019" name="Environ. Microbiol.">
        <title>Species interactions and distinct microbial communities in high Arctic permafrost affected cryosols are associated with the CH4 and CO2 gas fluxes.</title>
        <authorList>
            <person name="Altshuler I."/>
            <person name="Hamel J."/>
            <person name="Turney S."/>
            <person name="Magnuson E."/>
            <person name="Levesque R."/>
            <person name="Greer C."/>
            <person name="Whyte L.G."/>
        </authorList>
    </citation>
    <scope>NUCLEOTIDE SEQUENCE [LARGE SCALE GENOMIC DNA]</scope>
    <source>
        <strain evidence="17 18">E6.1</strain>
    </source>
</reference>
<dbReference type="Pfam" id="PF22461">
    <property type="entry name" value="SLBB_2"/>
    <property type="match status" value="1"/>
</dbReference>
<dbReference type="InterPro" id="IPR049712">
    <property type="entry name" value="Poly_export"/>
</dbReference>
<evidence type="ECO:0000256" key="8">
    <source>
        <dbReference type="ARBA" id="ARBA00023047"/>
    </source>
</evidence>
<evidence type="ECO:0000256" key="3">
    <source>
        <dbReference type="ARBA" id="ARBA00022448"/>
    </source>
</evidence>
<evidence type="ECO:0000256" key="1">
    <source>
        <dbReference type="ARBA" id="ARBA00004571"/>
    </source>
</evidence>
<dbReference type="GO" id="GO:0009279">
    <property type="term" value="C:cell outer membrane"/>
    <property type="evidence" value="ECO:0007669"/>
    <property type="project" value="UniProtKB-SubCell"/>
</dbReference>
<evidence type="ECO:0000256" key="10">
    <source>
        <dbReference type="ARBA" id="ARBA00023114"/>
    </source>
</evidence>
<comment type="caution">
    <text evidence="17">The sequence shown here is derived from an EMBL/GenBank/DDBJ whole genome shotgun (WGS) entry which is preliminary data.</text>
</comment>
<dbReference type="AlphaFoldDB" id="A0A502FQV2"/>
<feature type="domain" description="Polysaccharide export protein N-terminal" evidence="15">
    <location>
        <begin position="91"/>
        <end position="182"/>
    </location>
</feature>
<dbReference type="InterPro" id="IPR054765">
    <property type="entry name" value="SLBB_dom"/>
</dbReference>
<dbReference type="EMBL" id="RCZC01000005">
    <property type="protein sequence ID" value="TPG51769.1"/>
    <property type="molecule type" value="Genomic_DNA"/>
</dbReference>
<keyword evidence="5" id="KW-0762">Sugar transport</keyword>
<dbReference type="GO" id="GO:0006811">
    <property type="term" value="P:monoatomic ion transport"/>
    <property type="evidence" value="ECO:0007669"/>
    <property type="project" value="UniProtKB-KW"/>
</dbReference>
<comment type="subcellular location">
    <subcellularLocation>
        <location evidence="1">Cell outer membrane</location>
        <topology evidence="1">Multi-pass membrane protein</topology>
    </subcellularLocation>
</comment>
<keyword evidence="3" id="KW-0813">Transport</keyword>
<organism evidence="17 18">
    <name type="scientific">Sphingomonas glacialis</name>
    <dbReference type="NCBI Taxonomy" id="658225"/>
    <lineage>
        <taxon>Bacteria</taxon>
        <taxon>Pseudomonadati</taxon>
        <taxon>Pseudomonadota</taxon>
        <taxon>Alphaproteobacteria</taxon>
        <taxon>Sphingomonadales</taxon>
        <taxon>Sphingomonadaceae</taxon>
        <taxon>Sphingomonas</taxon>
    </lineage>
</organism>
<evidence type="ECO:0000256" key="9">
    <source>
        <dbReference type="ARBA" id="ARBA00023065"/>
    </source>
</evidence>
<evidence type="ECO:0000259" key="16">
    <source>
        <dbReference type="Pfam" id="PF22461"/>
    </source>
</evidence>
<evidence type="ECO:0000256" key="4">
    <source>
        <dbReference type="ARBA" id="ARBA00022452"/>
    </source>
</evidence>
<evidence type="ECO:0000256" key="5">
    <source>
        <dbReference type="ARBA" id="ARBA00022597"/>
    </source>
</evidence>
<evidence type="ECO:0000256" key="6">
    <source>
        <dbReference type="ARBA" id="ARBA00022692"/>
    </source>
</evidence>
<evidence type="ECO:0000256" key="2">
    <source>
        <dbReference type="ARBA" id="ARBA00009450"/>
    </source>
</evidence>
<protein>
    <submittedName>
        <fullName evidence="17">Polysaccharide export protein</fullName>
    </submittedName>
</protein>
<dbReference type="PANTHER" id="PTHR33619:SF3">
    <property type="entry name" value="POLYSACCHARIDE EXPORT PROTEIN GFCE-RELATED"/>
    <property type="match status" value="1"/>
</dbReference>
<keyword evidence="6" id="KW-0812">Transmembrane</keyword>
<dbReference type="GO" id="GO:0015159">
    <property type="term" value="F:polysaccharide transmembrane transporter activity"/>
    <property type="evidence" value="ECO:0007669"/>
    <property type="project" value="InterPro"/>
</dbReference>
<dbReference type="InterPro" id="IPR003715">
    <property type="entry name" value="Poly_export_N"/>
</dbReference>
<evidence type="ECO:0000313" key="18">
    <source>
        <dbReference type="Proteomes" id="UP000319931"/>
    </source>
</evidence>
<keyword evidence="10" id="KW-0626">Porin</keyword>
<keyword evidence="18" id="KW-1185">Reference proteome</keyword>
<dbReference type="OrthoDB" id="7198507at2"/>
<keyword evidence="14" id="KW-0449">Lipoprotein</keyword>
<evidence type="ECO:0000256" key="13">
    <source>
        <dbReference type="ARBA" id="ARBA00023237"/>
    </source>
</evidence>
<evidence type="ECO:0000256" key="12">
    <source>
        <dbReference type="ARBA" id="ARBA00023139"/>
    </source>
</evidence>
<keyword evidence="9" id="KW-0406">Ion transport</keyword>
<evidence type="ECO:0000313" key="17">
    <source>
        <dbReference type="EMBL" id="TPG51769.1"/>
    </source>
</evidence>
<gene>
    <name evidence="17" type="ORF">EAH76_16555</name>
</gene>